<dbReference type="InterPro" id="IPR003877">
    <property type="entry name" value="SPRY_dom"/>
</dbReference>
<dbReference type="SMART" id="SM00449">
    <property type="entry name" value="SPRY"/>
    <property type="match status" value="2"/>
</dbReference>
<evidence type="ECO:0000313" key="6">
    <source>
        <dbReference type="Proteomes" id="UP000037923"/>
    </source>
</evidence>
<dbReference type="SUPFAM" id="SSF56204">
    <property type="entry name" value="Hect, E3 ligase catalytic domain"/>
    <property type="match status" value="1"/>
</dbReference>
<dbReference type="Pfam" id="PF00632">
    <property type="entry name" value="HECT"/>
    <property type="match status" value="1"/>
</dbReference>
<dbReference type="Proteomes" id="UP000037923">
    <property type="component" value="Unassembled WGS sequence"/>
</dbReference>
<evidence type="ECO:0000259" key="3">
    <source>
        <dbReference type="PROSITE" id="PS50188"/>
    </source>
</evidence>
<dbReference type="EMBL" id="LGTL01000002">
    <property type="protein sequence ID" value="KPA85044.1"/>
    <property type="molecule type" value="Genomic_DNA"/>
</dbReference>
<gene>
    <name evidence="5" type="ORF">ABB37_01465</name>
</gene>
<dbReference type="InterPro" id="IPR043136">
    <property type="entry name" value="B30.2/SPRY_sf"/>
</dbReference>
<protein>
    <recommendedName>
        <fullName evidence="7">B30.2/SPRY domain-containing protein</fullName>
    </recommendedName>
</protein>
<dbReference type="FunFam" id="2.60.120.920:FF:000089">
    <property type="entry name" value="Dual specificity protein kinase splA"/>
    <property type="match status" value="1"/>
</dbReference>
<dbReference type="VEuPathDB" id="TriTrypDB:LpyrH10_02_4390"/>
<dbReference type="SUPFAM" id="SSF57850">
    <property type="entry name" value="RING/U-box"/>
    <property type="match status" value="1"/>
</dbReference>
<dbReference type="CDD" id="cd11709">
    <property type="entry name" value="SPRY"/>
    <property type="match status" value="1"/>
</dbReference>
<dbReference type="RefSeq" id="XP_015663483.1">
    <property type="nucleotide sequence ID" value="XM_015797963.1"/>
</dbReference>
<dbReference type="InterPro" id="IPR044736">
    <property type="entry name" value="Gid1/RanBPM/SPLA_SPRY"/>
</dbReference>
<comment type="caution">
    <text evidence="5">The sequence shown here is derived from an EMBL/GenBank/DDBJ whole genome shotgun (WGS) entry which is preliminary data.</text>
</comment>
<organism evidence="5 6">
    <name type="scientific">Leptomonas pyrrhocoris</name>
    <name type="common">Firebug parasite</name>
    <dbReference type="NCBI Taxonomy" id="157538"/>
    <lineage>
        <taxon>Eukaryota</taxon>
        <taxon>Discoba</taxon>
        <taxon>Euglenozoa</taxon>
        <taxon>Kinetoplastea</taxon>
        <taxon>Metakinetoplastina</taxon>
        <taxon>Trypanosomatida</taxon>
        <taxon>Trypanosomatidae</taxon>
        <taxon>Leishmaniinae</taxon>
        <taxon>Leptomonas</taxon>
    </lineage>
</organism>
<dbReference type="CDD" id="cd12885">
    <property type="entry name" value="SPRY_RanBP_like"/>
    <property type="match status" value="1"/>
</dbReference>
<dbReference type="PANTHER" id="PTHR46654">
    <property type="entry name" value="E3 UBIQUITIN-PROTEIN LIGASE HECTD3"/>
    <property type="match status" value="1"/>
</dbReference>
<dbReference type="Gene3D" id="3.30.2160.10">
    <property type="entry name" value="Hect, E3 ligase catalytic domain"/>
    <property type="match status" value="1"/>
</dbReference>
<feature type="active site" description="Glycyl thioester intermediate" evidence="2">
    <location>
        <position position="4125"/>
    </location>
</feature>
<feature type="domain" description="B30.2/SPRY" evidence="3">
    <location>
        <begin position="1911"/>
        <end position="2121"/>
    </location>
</feature>
<dbReference type="Pfam" id="PF00622">
    <property type="entry name" value="SPRY"/>
    <property type="match status" value="3"/>
</dbReference>
<dbReference type="GeneID" id="26901760"/>
<evidence type="ECO:0000256" key="1">
    <source>
        <dbReference type="ARBA" id="ARBA00022786"/>
    </source>
</evidence>
<dbReference type="FunFam" id="3.90.1750.10:FF:000067">
    <property type="entry name" value="Uncharacterized protein"/>
    <property type="match status" value="1"/>
</dbReference>
<dbReference type="InterPro" id="IPR035983">
    <property type="entry name" value="Hect_E3_ubiquitin_ligase"/>
</dbReference>
<dbReference type="PROSITE" id="PS50237">
    <property type="entry name" value="HECT"/>
    <property type="match status" value="1"/>
</dbReference>
<sequence length="4157" mass="461197">MYAGVDNWLGPLPGPRITPPLPITLLDRGSTSTAVTDTVPARSTTYEAQYAECAAYQKGTMYIKDPSGENRNTMELDTVPLSQLYSVGHRLYRKRHQPDPSQNFALPTAPPDFDGDSAIDPQTVVQHVRSLANAYNSVIPVPTPFAIYEEVILDAQEALKTTTEDTNQSTFFTNSEITNTPVPERADNTMNDLFIYSSTFGAQLQSDALMMSVNLLNGCHAHLRSLQLLYHRLLSDVNLSRALAPSVVSELLTQLDNVSKEAAQPTEEVMERFAIAGLLVGRRHELNEVLRYAAILEQLTISSSSIVPVEVPHAREIVASFSLHAADMCPITSPIDCFQDDPINMKVMLGEGTGVQRFCVSPNQKFLAAVGSQRAIMVSLSTGTACAERDLPELAGRCWNITFSEDSTHLICTDSSGMRHAVLPTDLSTQDDLHTETVSIVTDYRSSGLETQPPPLLPSGSTSSLWLLESAAADAVSFPVAPLQDSIECISLCVHAYHDCIGSLLCIVPDSGEALCVELSSNLIRMRQGSTMCQGVLPSSNQWYFIHVQWSRGVWSVSVNSSIIELSGPHYTQSQTMKIKTVECLRCVGHVGSMAVWSGPNGPSTVRTFFCERTVDSSVSPIFVLPMDEGTGPWLKETTSSQCVALNCKVFVWDPAVVVPAIAAAHAASVPLDTSLLLAGRILKSAYRLFVVLPPPEKGSDDMVAEVDRETNRILRVYQCPRSCGENAYALLADESELLVYQQRFSTFSTVRLFTRRRMENDLVLCNTDADSIAHGSALWLLKQIYRSIYTESYELERIPSENTPLSFTTLRSLAQSLRMVKTPAAPLKVLAFMSLALVHFRRLASLNDSRISDIAASLKASCSLIMELFTEKTFFEVAYKLYHLATAWSLTVEDQTEMLLHMESGEQSDLQWSYFSRERVYTVIHHIVQNRPADIVSAAKNLLRQCEREAADESSSSKPVIHLMTSFVLAVMTTLKSKPRDTFEVYVGQLVDVFVEFMSRSSALFVPSRVDEQPNSVLLTGALPLFVAVANLCPAAISDEAQEQLAELCTRLRTVETCSMQTVGFTTHEAYDIYVPPRENSGAWRLYLDFATAKNVSLIKESSSPPMYVLQTDTKTGQPDNAVMDETSSFRKLEGGVLHVHGEGENSFTAIAQYELTLDVSLASVMRECILRLLLAAASELMAKPAMTDIAMTPLFRCGLTTKVLEQNGVAWSGPRRENTDVLPRQVLNGEGEGIEFVDEVCKAMRGSVVPSMRPAIQALLAILLHCGLARCQAEDELKLRWFSGEWGTKLVGVMKEPTIAFLTELAQWMLDSVFHESNDAASPFASTGRRISVERRLENSLNGSRSLSERRGSTSSRRSVVKMYSQTECLEQVRSLLNKGISTSIIEKVLVGRAHAAQSIEKGLKLLSKVLQLNKESLTEEVLTDALRVLANFTYMENFQHFTEVLRGAGSDAEASVRGAFHETMHSFFHVLKTSTNVLGYRAALTQAAHRGRALMLFHAILCLPWDEADCELFRKNFETDKDILTFLENQMDSPMGLGVLTSPWRVRHEASRASEKVLEDQEQTIRTELLCAADFTSLSRVFPNGFSVVIPGIQTARSQLGVEMEKSAGAAVLIRADEGWQLSWKEGVPRVYYYEVKIISPIVKFDIGVQLPREEQTVRAENINFSYSSTGEVQGADLQQWPPFVEGDTVGCGVVATSQQLFYTLNGSFLSYGGRVAVSNTKNDSALLYPFISFDEGSVVRVTINFGTVPFAYDYRQLHPALTIFTGPTWYRVTSTAEMVLHYLTARVCAVQESRNQSARDALSQACTVVCRNVNSVTSSLMNIGVGGSSNSSPATRVQQAVALSVAEYSIMILISTIRYIATHGLLLSEHISSMVFDAVSILMLLPLHSVQIATIGLLPDVIVHVKGVPDSKAAGNLVSTLFENANNVTDSEEFIPFVPTWCECDAIAMAIVDVQHAHMLPEAQRSIVLGNTLPRTGMVSFSVKVTRRNMAKGHSLKGGYFIGVSVAGLSPLTPTSNSQSWKAVNPPIVWAIQDTSPQLPHATNPTVKLNNFQRTFGNADVIRVVVDRDKRCIDFYREGEFLKTLFSDIPEDVDLVPFVQLYNDDAAAAISTGEMTAPITGPTLLGAASVDVLRTMLTLDPFQRLVANRLCEELQSKKFPKVTLPIFNSVPDPRLLQLRSSSGEEVTVTVSHLNDLRCKFSLSGKTNYEHLYNMRTPAKPRTICNFDTVSSTSRLTGLGRCIDELIAATERMVIPRITVEALCCIEQTERSKIVLEEKDHWDFLFHGLRVGSFITVLRRLPSIPTTHPPPIPRDFTFSAALSNPGFVLPSHYCGRLATVPNGAKGVSTPFIAIAEPPISISAQISIRCQLIRGNQGQILGGGYYFGVCTPSFHWKRKDLNSHAAEVWALHDMDDSPWRLRHLRSDATFPLAADPRCIIVSGDIIRLQIDRTARTMHAFRTPVNGDEVPLGLIFDNLPPDGTLYPFVNLFNTDAVAVLLPSNSNAPALRLPCQKLQYSLCAQDERKTCDGCMTNHADSRLTNCWYKCNECADYTLCSNCFLTCVHSNHSFTVMDGSPIAYSTTTPATIERGMEVTIPATTAMYLRSSGCRMSEAKMNCVAEAVEDNALCVWGLVGVDDAETLFSVVIDTVDGSPLFPDAPVFVGLGPAQEIVQATREKLRNKCLSNISTIATFCSDSTLRQPMEHKSRDPYGFQRGARITLQYDAATGRVTILRDWVVVGSKSVALKDNENNVQPIGCFVLLGKKGTTASIFPERATTYTTTVEDATGNILKTSGRDGSVWFVTRDNCRLPLTPCRGVYPQNSLGYVLLDQRLAQCRRLELESREFHVKVLETEEVITVAPSSFLANERNAISEEWFLSRGERNEGATVEEGFVISRLLLTLSCLCENESLSHLVSVHQDRLLSMTKRLATVKIENDAPVEFLEEIRASVASTANRRGWWLEERHIAPFVPVLNTDERKRRFHSGMLVRTLRGGSDVFEVTARRGESLTVRNTRTEAVSRLSYRNCVAMKQCGGRAWSTRQNGLPCSLYEHTVRLNDPAKAAESVPLQEDWLGELTFARTPKSLSVSLTPNGIGRADIALGTTEETRMIVIYEHKRYSRVVRLYMRPYDTDLQTQLQKFVKGESEKETPMSFQEKVDFVVKTTNDVVSKGTAYMALTAAGEREIFFEMTGFLDAEGLRLNGTFQCNQGKGGPFTLNSGRRFALLPAVSDRWSVEPLPDCVDVVIPPEPHRDMRECMHRLVVLLARHLYLVICSQIERKPTDFLEHIFNFTNHPLADSLVSRDADNHLLSGMLSEANMRIVDPAIKPWDAISLARLVTNSLLLSTDVVNNVPEHLLWDCLHGVVTAAHRCGRYRRHEIIRSITTFVQSRLDHTDIYTQLFSTLFTYVERWVVTLCEDSEVKKDVAAGVDLLLALGKPLGEKLRNIPVAPLHCLIDLWRSLSAAVALPRVVDELHMAVRPNMPKVDTLCTFGDYVRHELKVGKISSSCGTEGKGHYYYEVTLPDRITSAYAIGWGTTTHNEVPGQHVGSDRNSFAYNGSDINSREGKEEYKIPTESVPGSVVGCLLNMEERTAAWSLNGVVGPFIAIPISIGNAPLFAFASIGTCSGMKVRLRANEFVYAPDGYTDLSGYFARPLVDQYDRALRSEMPTQSFAFYVQLASFLSDADDYFGEQAEMNRNASISLPPEDPYTLFLHSYPLLQSLPPATLQRFAQVIAVTESCMATANRFVDLDEETVTGTLSQAFLSMKGLIRRSFRQRLLVNVALLEPSTGAPTIFVRATDLYSNLPRTTESALQHSILAQLYRQIGFFTGEQWSVTPLFKVNLHISGSGHTPVDMGGPYRQLWTFLGFEMMQHPDKCYPNSDFHRNPLFVFVNNSQRISLVPDSQANSAYDLNLFTFFGKIMGHSARAKTPLDIDFSPFFWKFLVDDELTVKDYYAHVDSVVEATVQDDNFLLSGVADELIPGYAESVEWLDADDNDAVTAQQRRTIAERCLVHSMDEQLSAIRSGLWSTLSRRVVRCLSWKDLENLVCGESSLSIPDLQKYMRVQLTGSRETYFWQIVEQLSMEQRASLICFASGQRRLPLIRPITVAENTESVEHLPRAQACGSVITVPQYTSLEMFKEKLLIALQHQMEMELA</sequence>
<dbReference type="Gene3D" id="2.60.120.920">
    <property type="match status" value="3"/>
</dbReference>
<feature type="domain" description="HECT" evidence="4">
    <location>
        <begin position="3835"/>
        <end position="4157"/>
    </location>
</feature>
<dbReference type="SUPFAM" id="SSF49899">
    <property type="entry name" value="Concanavalin A-like lectins/glucanases"/>
    <property type="match status" value="3"/>
</dbReference>
<evidence type="ECO:0008006" key="7">
    <source>
        <dbReference type="Google" id="ProtNLM"/>
    </source>
</evidence>
<reference evidence="5 6" key="1">
    <citation type="submission" date="2015-07" db="EMBL/GenBank/DDBJ databases">
        <title>High-quality genome of monoxenous trypanosomatid Leptomonas pyrrhocoris.</title>
        <authorList>
            <person name="Flegontov P."/>
            <person name="Butenko A."/>
            <person name="Firsov S."/>
            <person name="Vlcek C."/>
            <person name="Logacheva M.D."/>
            <person name="Field M."/>
            <person name="Filatov D."/>
            <person name="Flegontova O."/>
            <person name="Gerasimov E."/>
            <person name="Jackson A.P."/>
            <person name="Kelly S."/>
            <person name="Opperdoes F."/>
            <person name="O'Reilly A."/>
            <person name="Votypka J."/>
            <person name="Yurchenko V."/>
            <person name="Lukes J."/>
        </authorList>
    </citation>
    <scope>NUCLEOTIDE SEQUENCE [LARGE SCALE GENOMIC DNA]</scope>
    <source>
        <strain evidence="5">H10</strain>
    </source>
</reference>
<dbReference type="GO" id="GO:0005737">
    <property type="term" value="C:cytoplasm"/>
    <property type="evidence" value="ECO:0007669"/>
    <property type="project" value="TreeGrafter"/>
</dbReference>
<dbReference type="CDD" id="cd02249">
    <property type="entry name" value="ZZ"/>
    <property type="match status" value="1"/>
</dbReference>
<dbReference type="Gene3D" id="3.90.1750.10">
    <property type="entry name" value="Hect, E3 ligase catalytic domains"/>
    <property type="match status" value="1"/>
</dbReference>
<dbReference type="Gene3D" id="3.30.2410.10">
    <property type="entry name" value="Hect, E3 ligase catalytic domain"/>
    <property type="match status" value="1"/>
</dbReference>
<dbReference type="SMART" id="SM00119">
    <property type="entry name" value="HECTc"/>
    <property type="match status" value="1"/>
</dbReference>
<dbReference type="OMA" id="PHATNPT"/>
<feature type="domain" description="B30.2/SPRY" evidence="3">
    <location>
        <begin position="3434"/>
        <end position="3638"/>
    </location>
</feature>
<proteinExistence type="predicted"/>
<keyword evidence="1 2" id="KW-0833">Ubl conjugation pathway</keyword>
<dbReference type="InterPro" id="IPR000569">
    <property type="entry name" value="HECT_dom"/>
</dbReference>
<dbReference type="OrthoDB" id="8068875at2759"/>
<evidence type="ECO:0000256" key="2">
    <source>
        <dbReference type="PROSITE-ProRule" id="PRU00104"/>
    </source>
</evidence>
<name>A0A0N0VHF1_LEPPY</name>
<dbReference type="PROSITE" id="PS50188">
    <property type="entry name" value="B302_SPRY"/>
    <property type="match status" value="2"/>
</dbReference>
<dbReference type="InterPro" id="IPR001870">
    <property type="entry name" value="B30.2/SPRY"/>
</dbReference>
<evidence type="ECO:0000259" key="4">
    <source>
        <dbReference type="PROSITE" id="PS50237"/>
    </source>
</evidence>
<evidence type="ECO:0000313" key="5">
    <source>
        <dbReference type="EMBL" id="KPA85044.1"/>
    </source>
</evidence>
<dbReference type="InterPro" id="IPR042469">
    <property type="entry name" value="HECTD3"/>
</dbReference>
<keyword evidence="6" id="KW-1185">Reference proteome</keyword>
<dbReference type="GO" id="GO:0004842">
    <property type="term" value="F:ubiquitin-protein transferase activity"/>
    <property type="evidence" value="ECO:0007669"/>
    <property type="project" value="InterPro"/>
</dbReference>
<dbReference type="InterPro" id="IPR013320">
    <property type="entry name" value="ConA-like_dom_sf"/>
</dbReference>
<dbReference type="PANTHER" id="PTHR46654:SF1">
    <property type="entry name" value="E3 UBIQUITIN-PROTEIN LIGASE HECTD3"/>
    <property type="match status" value="1"/>
</dbReference>
<accession>A0A0N0VHF1</accession>